<evidence type="ECO:0000256" key="2">
    <source>
        <dbReference type="ARBA" id="ARBA00022679"/>
    </source>
</evidence>
<dbReference type="PANTHER" id="PTHR47806">
    <property type="entry name" value="50S RIBOSOMAL PROTEIN L3 GLUTAMINE METHYLTRANSFERASE"/>
    <property type="match status" value="1"/>
</dbReference>
<dbReference type="CDD" id="cd02440">
    <property type="entry name" value="AdoMet_MTases"/>
    <property type="match status" value="1"/>
</dbReference>
<dbReference type="InterPro" id="IPR004556">
    <property type="entry name" value="HemK-like"/>
</dbReference>
<dbReference type="Gene3D" id="1.10.8.10">
    <property type="entry name" value="DNA helicase RuvA subunit, C-terminal domain"/>
    <property type="match status" value="1"/>
</dbReference>
<keyword evidence="2 5" id="KW-0808">Transferase</keyword>
<sequence>MEDLQQVAAQLIRLKDYIRWGCSQFEAAGVFYGQGIPTPWEEATILSYHALHLPANAPVEFIDSVLTLEERLSILALFKRRIDERIPVAYLTGKAVYSGIEFLIDQRVIVPRSPIAEMIEAGFEPWYSGERPIERVLDLCAGSGCIGMVAAAQFPEAAVDLIELSEDAMAIAKQNIAYHHLEEQVQLHQSDLFSVLTEGEDVFDVIVTNPPYVDQQDIDNMPPEFHHEPKMALASGEDGLDITLQILAEAGRYLSEEGILVVEVGNSGETLEAIFPEIYFEWVNFQRGGFGVFVLNSAELETYQELFTAALEQRRATISQQ</sequence>
<dbReference type="NCBIfam" id="TIGR03533">
    <property type="entry name" value="L3_gln_methyl"/>
    <property type="match status" value="1"/>
</dbReference>
<evidence type="ECO:0000313" key="5">
    <source>
        <dbReference type="EMBL" id="ROS00994.1"/>
    </source>
</evidence>
<comment type="caution">
    <text evidence="5">The sequence shown here is derived from an EMBL/GenBank/DDBJ whole genome shotgun (WGS) entry which is preliminary data.</text>
</comment>
<feature type="domain" description="Methyltransferase small" evidence="4">
    <location>
        <begin position="134"/>
        <end position="228"/>
    </location>
</feature>
<keyword evidence="3" id="KW-0949">S-adenosyl-L-methionine</keyword>
<proteinExistence type="predicted"/>
<dbReference type="InterPro" id="IPR017127">
    <property type="entry name" value="Ribosome_uL3_MTase"/>
</dbReference>
<accession>A0A3N2DMG6</accession>
<dbReference type="InterPro" id="IPR002052">
    <property type="entry name" value="DNA_methylase_N6_adenine_CS"/>
</dbReference>
<dbReference type="PROSITE" id="PS00092">
    <property type="entry name" value="N6_MTASE"/>
    <property type="match status" value="1"/>
</dbReference>
<evidence type="ECO:0000259" key="4">
    <source>
        <dbReference type="Pfam" id="PF05175"/>
    </source>
</evidence>
<dbReference type="InterPro" id="IPR029063">
    <property type="entry name" value="SAM-dependent_MTases_sf"/>
</dbReference>
<dbReference type="GO" id="GO:0005840">
    <property type="term" value="C:ribosome"/>
    <property type="evidence" value="ECO:0007669"/>
    <property type="project" value="UniProtKB-KW"/>
</dbReference>
<dbReference type="EMBL" id="RKHR01000004">
    <property type="protein sequence ID" value="ROS00994.1"/>
    <property type="molecule type" value="Genomic_DNA"/>
</dbReference>
<evidence type="ECO:0000256" key="1">
    <source>
        <dbReference type="ARBA" id="ARBA00022603"/>
    </source>
</evidence>
<dbReference type="GO" id="GO:0036009">
    <property type="term" value="F:protein-glutamine N-methyltransferase activity"/>
    <property type="evidence" value="ECO:0007669"/>
    <property type="project" value="InterPro"/>
</dbReference>
<dbReference type="PANTHER" id="PTHR47806:SF1">
    <property type="entry name" value="RIBOSOMAL PROTEIN UL3 GLUTAMINE METHYLTRANSFERASE"/>
    <property type="match status" value="1"/>
</dbReference>
<dbReference type="GO" id="GO:0005829">
    <property type="term" value="C:cytosol"/>
    <property type="evidence" value="ECO:0007669"/>
    <property type="project" value="TreeGrafter"/>
</dbReference>
<keyword evidence="5" id="KW-0687">Ribonucleoprotein</keyword>
<keyword evidence="5" id="KW-0689">Ribosomal protein</keyword>
<dbReference type="OrthoDB" id="9800643at2"/>
<dbReference type="Pfam" id="PF05175">
    <property type="entry name" value="MTS"/>
    <property type="match status" value="1"/>
</dbReference>
<dbReference type="Proteomes" id="UP000275394">
    <property type="component" value="Unassembled WGS sequence"/>
</dbReference>
<dbReference type="PIRSF" id="PIRSF037167">
    <property type="entry name" value="Mtase_YfcB_prd"/>
    <property type="match status" value="1"/>
</dbReference>
<evidence type="ECO:0000313" key="6">
    <source>
        <dbReference type="Proteomes" id="UP000275394"/>
    </source>
</evidence>
<dbReference type="AlphaFoldDB" id="A0A3N2DMG6"/>
<dbReference type="NCBIfam" id="TIGR00536">
    <property type="entry name" value="hemK_fam"/>
    <property type="match status" value="1"/>
</dbReference>
<dbReference type="GO" id="GO:0032259">
    <property type="term" value="P:methylation"/>
    <property type="evidence" value="ECO:0007669"/>
    <property type="project" value="UniProtKB-KW"/>
</dbReference>
<gene>
    <name evidence="5" type="ORF">EDC56_1417</name>
</gene>
<dbReference type="GO" id="GO:0003676">
    <property type="term" value="F:nucleic acid binding"/>
    <property type="evidence" value="ECO:0007669"/>
    <property type="project" value="InterPro"/>
</dbReference>
<organism evidence="5 6">
    <name type="scientific">Sinobacterium caligoides</name>
    <dbReference type="NCBI Taxonomy" id="933926"/>
    <lineage>
        <taxon>Bacteria</taxon>
        <taxon>Pseudomonadati</taxon>
        <taxon>Pseudomonadota</taxon>
        <taxon>Gammaproteobacteria</taxon>
        <taxon>Cellvibrionales</taxon>
        <taxon>Spongiibacteraceae</taxon>
        <taxon>Sinobacterium</taxon>
    </lineage>
</organism>
<dbReference type="Gene3D" id="3.40.50.150">
    <property type="entry name" value="Vaccinia Virus protein VP39"/>
    <property type="match status" value="1"/>
</dbReference>
<dbReference type="SUPFAM" id="SSF53335">
    <property type="entry name" value="S-adenosyl-L-methionine-dependent methyltransferases"/>
    <property type="match status" value="1"/>
</dbReference>
<keyword evidence="1 5" id="KW-0489">Methyltransferase</keyword>
<evidence type="ECO:0000256" key="3">
    <source>
        <dbReference type="ARBA" id="ARBA00022691"/>
    </source>
</evidence>
<dbReference type="InterPro" id="IPR007848">
    <property type="entry name" value="Small_mtfrase_dom"/>
</dbReference>
<name>A0A3N2DMG6_9GAMM</name>
<keyword evidence="6" id="KW-1185">Reference proteome</keyword>
<dbReference type="RefSeq" id="WP_123711843.1">
    <property type="nucleotide sequence ID" value="NZ_RKHR01000004.1"/>
</dbReference>
<reference evidence="5 6" key="1">
    <citation type="submission" date="2018-11" db="EMBL/GenBank/DDBJ databases">
        <title>Genomic Encyclopedia of Type Strains, Phase IV (KMG-IV): sequencing the most valuable type-strain genomes for metagenomic binning, comparative biology and taxonomic classification.</title>
        <authorList>
            <person name="Goeker M."/>
        </authorList>
    </citation>
    <scope>NUCLEOTIDE SEQUENCE [LARGE SCALE GENOMIC DNA]</scope>
    <source>
        <strain evidence="5 6">DSM 100316</strain>
    </source>
</reference>
<protein>
    <submittedName>
        <fullName evidence="5">Ribosomal protein L3 glutamine methyltransferase</fullName>
    </submittedName>
</protein>